<feature type="transmembrane region" description="Helical" evidence="1">
    <location>
        <begin position="21"/>
        <end position="40"/>
    </location>
</feature>
<gene>
    <name evidence="2" type="ORF">Rumeso_02818</name>
</gene>
<dbReference type="RefSeq" id="WP_037278189.1">
    <property type="nucleotide sequence ID" value="NZ_KK088554.1"/>
</dbReference>
<dbReference type="AlphaFoldDB" id="A0A017HM98"/>
<organism evidence="2 3">
    <name type="scientific">Rubellimicrobium mesophilum DSM 19309</name>
    <dbReference type="NCBI Taxonomy" id="442562"/>
    <lineage>
        <taxon>Bacteria</taxon>
        <taxon>Pseudomonadati</taxon>
        <taxon>Pseudomonadota</taxon>
        <taxon>Alphaproteobacteria</taxon>
        <taxon>Rhodobacterales</taxon>
        <taxon>Roseobacteraceae</taxon>
        <taxon>Rubellimicrobium</taxon>
    </lineage>
</organism>
<keyword evidence="3" id="KW-1185">Reference proteome</keyword>
<keyword evidence="1" id="KW-1133">Transmembrane helix</keyword>
<sequence length="104" mass="10724">MPTEMAAEPPAVVGARQRRPWLAAVAALLVVLAGLTAWATRPAGSEALPSIAVLPFKNLAGEPRWARLGQGLAAEIGTDLAHSKDIVVIPAALLRKSCGRPLGG</sequence>
<dbReference type="EMBL" id="AOSK01000070">
    <property type="protein sequence ID" value="EYD75602.1"/>
    <property type="molecule type" value="Genomic_DNA"/>
</dbReference>
<protein>
    <submittedName>
        <fullName evidence="2">Uncharacterized protein</fullName>
    </submittedName>
</protein>
<dbReference type="OrthoDB" id="54411at2"/>
<proteinExistence type="predicted"/>
<accession>A0A017HM98</accession>
<reference evidence="2 3" key="1">
    <citation type="submission" date="2013-02" db="EMBL/GenBank/DDBJ databases">
        <authorList>
            <person name="Fiebig A."/>
            <person name="Goeker M."/>
            <person name="Klenk H.-P.P."/>
        </authorList>
    </citation>
    <scope>NUCLEOTIDE SEQUENCE [LARGE SCALE GENOMIC DNA]</scope>
    <source>
        <strain evidence="2 3">DSM 19309</strain>
    </source>
</reference>
<evidence type="ECO:0000313" key="3">
    <source>
        <dbReference type="Proteomes" id="UP000019666"/>
    </source>
</evidence>
<dbReference type="STRING" id="442562.Rumeso_02818"/>
<evidence type="ECO:0000313" key="2">
    <source>
        <dbReference type="EMBL" id="EYD75602.1"/>
    </source>
</evidence>
<dbReference type="HOGENOM" id="CLU_2248126_0_0_5"/>
<comment type="caution">
    <text evidence="2">The sequence shown here is derived from an EMBL/GenBank/DDBJ whole genome shotgun (WGS) entry which is preliminary data.</text>
</comment>
<name>A0A017HM98_9RHOB</name>
<evidence type="ECO:0000256" key="1">
    <source>
        <dbReference type="SAM" id="Phobius"/>
    </source>
</evidence>
<keyword evidence="1" id="KW-0812">Transmembrane</keyword>
<keyword evidence="1" id="KW-0472">Membrane</keyword>
<dbReference type="Proteomes" id="UP000019666">
    <property type="component" value="Unassembled WGS sequence"/>
</dbReference>